<evidence type="ECO:0000256" key="1">
    <source>
        <dbReference type="ARBA" id="ARBA00022679"/>
    </source>
</evidence>
<evidence type="ECO:0000256" key="4">
    <source>
        <dbReference type="ARBA" id="ARBA00022777"/>
    </source>
</evidence>
<gene>
    <name evidence="10" type="ORF">EHS25_002411</name>
</gene>
<dbReference type="Proteomes" id="UP000279259">
    <property type="component" value="Unassembled WGS sequence"/>
</dbReference>
<feature type="compositionally biased region" description="Low complexity" evidence="8">
    <location>
        <begin position="172"/>
        <end position="191"/>
    </location>
</feature>
<keyword evidence="3 7" id="KW-0547">Nucleotide-binding</keyword>
<dbReference type="Gene3D" id="1.25.10.10">
    <property type="entry name" value="Leucine-rich Repeat Variant"/>
    <property type="match status" value="2"/>
</dbReference>
<proteinExistence type="inferred from homology"/>
<feature type="region of interest" description="Disordered" evidence="8">
    <location>
        <begin position="1493"/>
        <end position="1626"/>
    </location>
</feature>
<dbReference type="InterPro" id="IPR011989">
    <property type="entry name" value="ARM-like"/>
</dbReference>
<feature type="compositionally biased region" description="Basic and acidic residues" evidence="8">
    <location>
        <begin position="1512"/>
        <end position="1537"/>
    </location>
</feature>
<feature type="compositionally biased region" description="Polar residues" evidence="8">
    <location>
        <begin position="696"/>
        <end position="721"/>
    </location>
</feature>
<keyword evidence="1" id="KW-0808">Transferase</keyword>
<evidence type="ECO:0000313" key="11">
    <source>
        <dbReference type="Proteomes" id="UP000279259"/>
    </source>
</evidence>
<feature type="region of interest" description="Disordered" evidence="8">
    <location>
        <begin position="780"/>
        <end position="903"/>
    </location>
</feature>
<keyword evidence="11" id="KW-1185">Reference proteome</keyword>
<dbReference type="InterPro" id="IPR008271">
    <property type="entry name" value="Ser/Thr_kinase_AS"/>
</dbReference>
<evidence type="ECO:0000256" key="6">
    <source>
        <dbReference type="ARBA" id="ARBA00025754"/>
    </source>
</evidence>
<evidence type="ECO:0000256" key="8">
    <source>
        <dbReference type="SAM" id="MobiDB-lite"/>
    </source>
</evidence>
<feature type="region of interest" description="Disordered" evidence="8">
    <location>
        <begin position="476"/>
        <end position="522"/>
    </location>
</feature>
<feature type="compositionally biased region" description="Low complexity" evidence="8">
    <location>
        <begin position="784"/>
        <end position="802"/>
    </location>
</feature>
<protein>
    <recommendedName>
        <fullName evidence="9">Protein kinase domain-containing protein</fullName>
    </recommendedName>
</protein>
<dbReference type="EMBL" id="RSCD01000014">
    <property type="protein sequence ID" value="RSH89299.1"/>
    <property type="molecule type" value="Genomic_DNA"/>
</dbReference>
<dbReference type="CDD" id="cd06627">
    <property type="entry name" value="STKc_Cdc7_like"/>
    <property type="match status" value="1"/>
</dbReference>
<feature type="domain" description="Protein kinase" evidence="9">
    <location>
        <begin position="217"/>
        <end position="471"/>
    </location>
</feature>
<dbReference type="GO" id="GO:0005524">
    <property type="term" value="F:ATP binding"/>
    <property type="evidence" value="ECO:0007669"/>
    <property type="project" value="UniProtKB-UniRule"/>
</dbReference>
<dbReference type="Pfam" id="PF00069">
    <property type="entry name" value="Pkinase"/>
    <property type="match status" value="1"/>
</dbReference>
<organism evidence="10 11">
    <name type="scientific">Saitozyma podzolica</name>
    <dbReference type="NCBI Taxonomy" id="1890683"/>
    <lineage>
        <taxon>Eukaryota</taxon>
        <taxon>Fungi</taxon>
        <taxon>Dikarya</taxon>
        <taxon>Basidiomycota</taxon>
        <taxon>Agaricomycotina</taxon>
        <taxon>Tremellomycetes</taxon>
        <taxon>Tremellales</taxon>
        <taxon>Trimorphomycetaceae</taxon>
        <taxon>Saitozyma</taxon>
    </lineage>
</organism>
<feature type="region of interest" description="Disordered" evidence="8">
    <location>
        <begin position="682"/>
        <end position="730"/>
    </location>
</feature>
<name>A0A427YDR6_9TREE</name>
<evidence type="ECO:0000256" key="3">
    <source>
        <dbReference type="ARBA" id="ARBA00022741"/>
    </source>
</evidence>
<dbReference type="PROSITE" id="PS00107">
    <property type="entry name" value="PROTEIN_KINASE_ATP"/>
    <property type="match status" value="1"/>
</dbReference>
<feature type="compositionally biased region" description="Low complexity" evidence="8">
    <location>
        <begin position="1540"/>
        <end position="1575"/>
    </location>
</feature>
<dbReference type="Gene3D" id="1.10.510.10">
    <property type="entry name" value="Transferase(Phosphotransferase) domain 1"/>
    <property type="match status" value="1"/>
</dbReference>
<dbReference type="GO" id="GO:0004709">
    <property type="term" value="F:MAP kinase kinase kinase activity"/>
    <property type="evidence" value="ECO:0007669"/>
    <property type="project" value="TreeGrafter"/>
</dbReference>
<dbReference type="STRING" id="1890683.A0A427YDR6"/>
<comment type="caution">
    <text evidence="10">The sequence shown here is derived from an EMBL/GenBank/DDBJ whole genome shotgun (WGS) entry which is preliminary data.</text>
</comment>
<sequence length="1626" mass="176526">MSANRDAADQYFGIGVGVRVWDRVAQALALALALARCECAQIWDLGSPLVIGIAGQPGSEWLLLAALGGAFRVIARFGSGSERRQSTNCDVANKASKQNKVTGPAELHLSPSPSAWRGGGVRSDASLWVSGWKWVSEQRSRSTATRSIDLSSVNTAQQLAVARGYRLHGQGQPSQRLLSSRPSRPLAGLASSSPALPRAACAPESCNMAAAVALSNYQLGDLLGRGASGSVYRALNFLTGETVAIKSVSLLTLAPSSLPDIMSEIDLLKNLNHPNIVKYKGFARDKDNLFIVLEYCENGSLQTILKKFGKFPESLVAVYISQVLEGLIYLHEQGVVHRDIKGANILTNKDGSVKLADFGVSSRTAGPALEGNDNEVVGSPYWMAPEVIEQSGASTASDIWSVGCVVVELLEGKPPHGELAPMQALWRIVQDESMKIPDGASPIVRDFLLHCFQKDPNLRVSAKKLARHPWMLSARRTLATSPPSSRPESRVPSATEPKPKGSVRVPSNESRIRDGGLEGSDTRGAALVAAESGTMRPKKPLTVYDEAVQRVQEWNEALNASPKALGTMRRLPPNQPSQSRKLSVGQRPRPDTQNQHRGLFSLPGLAPRSSAESLTAQPSSSSNPSPAHHPGIMHKNLHVSDVLSRARESAGESWDDDFAADISLSKLGHRKEDNVNANVNANINVNVTEEPDQMTLRPTKSPRSTVQSQGETPGSEASSSRGGPGLRLEDYSDIAMGDSMTDLDKKLADLKLKNKTRRGIMHPDDLRKLRITESLPAPIPQRIPWALPTPVTPATPATPSRAQSARSAVPSGIASPGLIPPQSPKPLMKSPPSSRQNSLRSREPSESQLELQKYTEEEDEDYSDMFEGQQGQETIGSRSTTSLQLTRRSNRSWLGDEEGDQSDPFAEIDDELEFGADDIDANLLRDKRATLCASVSRLIEKLDPVAGTAGGGLRETCDELLGMLEGSPDMGLETHFVASHGMLAVLEVLESRLSRDVAVRLLRIVNLIVGTDVDMLESFCLIGGIPVIIPYTSRKHSLETRLEASTFIQQLTRSAITLQMFISCRGLRILVELLDEDYSVNRTLILSSLEGIGSVFDLQSPTPRNDFCRMFVREGILDPLSTALLAILRDDTIEDEESSTRAINVLLLFCQVAQADGRVRDAFATRTIMIRLLKACDLLPRKLLVTAIKAIKHLSTSPQLIEVLQNSNAMEILVALLGKSIKGTHANEICSHIFQTIYSMCRLSKARQEEAASSGLIPLLKKVIQNKSPLKQFALPILCDLANAGKVSRRLLWQNEGMKLYLDLLEDPYWRVSALDAILAWMQDETARVEEVLLDKSASDRLVRCFVQASGISFEGILDSYLKIFRLSSALTTSLSTPAFFRRLSDALSTKSKAVAKLNLLRITRVACEHHPDRATLVARFSLASIVDRLAKQDEAILVRELAKEIYPTLLFGGDISSSFEEGGTVGRSGLGTGMGSGVVGSGEVEGRMGLVGKRISSMRRTTSESVVDVGSYRERQAQAQAHTREGTQGREREVKLRQTVGRASGVSASVSASASTSTSASSNISLASASASTSGSGGNGSVHAPTYTPIRGEERERPKHKRRISRSQLREVQWQTDENGRLQTC</sequence>
<feature type="compositionally biased region" description="Polar residues" evidence="8">
    <location>
        <begin position="869"/>
        <end position="887"/>
    </location>
</feature>
<feature type="compositionally biased region" description="Polar residues" evidence="8">
    <location>
        <begin position="1614"/>
        <end position="1626"/>
    </location>
</feature>
<dbReference type="GO" id="GO:0046872">
    <property type="term" value="F:metal ion binding"/>
    <property type="evidence" value="ECO:0007669"/>
    <property type="project" value="UniProtKB-KW"/>
</dbReference>
<evidence type="ECO:0000256" key="5">
    <source>
        <dbReference type="ARBA" id="ARBA00022840"/>
    </source>
</evidence>
<dbReference type="SUPFAM" id="SSF56112">
    <property type="entry name" value="Protein kinase-like (PK-like)"/>
    <property type="match status" value="1"/>
</dbReference>
<keyword evidence="2" id="KW-0479">Metal-binding</keyword>
<accession>A0A427YDR6</accession>
<evidence type="ECO:0000313" key="10">
    <source>
        <dbReference type="EMBL" id="RSH89299.1"/>
    </source>
</evidence>
<keyword evidence="4" id="KW-0418">Kinase</keyword>
<dbReference type="InterPro" id="IPR016024">
    <property type="entry name" value="ARM-type_fold"/>
</dbReference>
<dbReference type="FunFam" id="1.10.510.10:FF:000946">
    <property type="entry name" value="Probable serine/threonine-protein kinase DDB_G0284251"/>
    <property type="match status" value="1"/>
</dbReference>
<dbReference type="InterPro" id="IPR011009">
    <property type="entry name" value="Kinase-like_dom_sf"/>
</dbReference>
<evidence type="ECO:0000256" key="7">
    <source>
        <dbReference type="PROSITE-ProRule" id="PRU10141"/>
    </source>
</evidence>
<dbReference type="PANTHER" id="PTHR48016:SF4">
    <property type="entry name" value="PROTEIN KINASE DOMAIN-CONTAINING PROTEIN"/>
    <property type="match status" value="1"/>
</dbReference>
<dbReference type="InterPro" id="IPR050538">
    <property type="entry name" value="MAP_kinase_kinase_kinase"/>
</dbReference>
<evidence type="ECO:0000256" key="2">
    <source>
        <dbReference type="ARBA" id="ARBA00022723"/>
    </source>
</evidence>
<dbReference type="SMART" id="SM00220">
    <property type="entry name" value="S_TKc"/>
    <property type="match status" value="1"/>
</dbReference>
<feature type="region of interest" description="Disordered" evidence="8">
    <location>
        <begin position="168"/>
        <end position="191"/>
    </location>
</feature>
<dbReference type="FunFam" id="1.25.10.10:FF:000583">
    <property type="entry name" value="MAP3K epsilon protein kinase 1"/>
    <property type="match status" value="1"/>
</dbReference>
<feature type="binding site" evidence="7">
    <location>
        <position position="246"/>
    </location>
    <ligand>
        <name>ATP</name>
        <dbReference type="ChEBI" id="CHEBI:30616"/>
    </ligand>
</feature>
<dbReference type="PROSITE" id="PS00108">
    <property type="entry name" value="PROTEIN_KINASE_ST"/>
    <property type="match status" value="1"/>
</dbReference>
<dbReference type="GO" id="GO:0005737">
    <property type="term" value="C:cytoplasm"/>
    <property type="evidence" value="ECO:0007669"/>
    <property type="project" value="TreeGrafter"/>
</dbReference>
<dbReference type="SUPFAM" id="SSF48371">
    <property type="entry name" value="ARM repeat"/>
    <property type="match status" value="1"/>
</dbReference>
<dbReference type="PANTHER" id="PTHR48016">
    <property type="entry name" value="MAP KINASE KINASE KINASE SSK2-RELATED-RELATED"/>
    <property type="match status" value="1"/>
</dbReference>
<evidence type="ECO:0000259" key="9">
    <source>
        <dbReference type="PROSITE" id="PS50011"/>
    </source>
</evidence>
<comment type="similarity">
    <text evidence="6">Belongs to the protein kinase superfamily. STE Ser/Thr protein kinase family.</text>
</comment>
<feature type="compositionally biased region" description="Low complexity" evidence="8">
    <location>
        <begin position="825"/>
        <end position="834"/>
    </location>
</feature>
<dbReference type="PROSITE" id="PS50011">
    <property type="entry name" value="PROTEIN_KINASE_DOM"/>
    <property type="match status" value="1"/>
</dbReference>
<dbReference type="OrthoDB" id="8693905at2759"/>
<keyword evidence="5 7" id="KW-0067">ATP-binding</keyword>
<feature type="region of interest" description="Disordered" evidence="8">
    <location>
        <begin position="559"/>
        <end position="633"/>
    </location>
</feature>
<reference evidence="10 11" key="1">
    <citation type="submission" date="2018-11" db="EMBL/GenBank/DDBJ databases">
        <title>Genome sequence of Saitozyma podzolica DSM 27192.</title>
        <authorList>
            <person name="Aliyu H."/>
            <person name="Gorte O."/>
            <person name="Ochsenreither K."/>
        </authorList>
    </citation>
    <scope>NUCLEOTIDE SEQUENCE [LARGE SCALE GENOMIC DNA]</scope>
    <source>
        <strain evidence="10 11">DSM 27192</strain>
    </source>
</reference>
<dbReference type="InterPro" id="IPR017441">
    <property type="entry name" value="Protein_kinase_ATP_BS"/>
</dbReference>
<feature type="region of interest" description="Disordered" evidence="8">
    <location>
        <begin position="95"/>
        <end position="114"/>
    </location>
</feature>
<dbReference type="InterPro" id="IPR000719">
    <property type="entry name" value="Prot_kinase_dom"/>
</dbReference>